<keyword evidence="5" id="KW-1185">Reference proteome</keyword>
<name>A0ABV1I0F0_9FIRM</name>
<feature type="signal peptide" evidence="3">
    <location>
        <begin position="1"/>
        <end position="31"/>
    </location>
</feature>
<evidence type="ECO:0000313" key="4">
    <source>
        <dbReference type="EMBL" id="MEQ2578441.1"/>
    </source>
</evidence>
<dbReference type="NCBIfam" id="TIGR02543">
    <property type="entry name" value="List_Bact_rpt"/>
    <property type="match status" value="4"/>
</dbReference>
<evidence type="ECO:0000313" key="5">
    <source>
        <dbReference type="Proteomes" id="UP001470288"/>
    </source>
</evidence>
<dbReference type="InterPro" id="IPR013378">
    <property type="entry name" value="InlB-like_B-rpt"/>
</dbReference>
<comment type="caution">
    <text evidence="4">The sequence shown here is derived from an EMBL/GenBank/DDBJ whole genome shotgun (WGS) entry which is preliminary data.</text>
</comment>
<comment type="subcellular location">
    <subcellularLocation>
        <location evidence="1">Cell envelope</location>
    </subcellularLocation>
</comment>
<dbReference type="Pfam" id="PF09479">
    <property type="entry name" value="Flg_new"/>
    <property type="match status" value="6"/>
</dbReference>
<feature type="chain" id="PRO_5046121284" evidence="3">
    <location>
        <begin position="32"/>
        <end position="969"/>
    </location>
</feature>
<dbReference type="Proteomes" id="UP001470288">
    <property type="component" value="Unassembled WGS sequence"/>
</dbReference>
<protein>
    <submittedName>
        <fullName evidence="4">InlB B-repeat-containing protein</fullName>
    </submittedName>
</protein>
<dbReference type="RefSeq" id="WP_349144154.1">
    <property type="nucleotide sequence ID" value="NZ_JBBMFC010000008.1"/>
</dbReference>
<gene>
    <name evidence="4" type="ORF">WMO62_06220</name>
</gene>
<proteinExistence type="predicted"/>
<feature type="compositionally biased region" description="Basic and acidic residues" evidence="2">
    <location>
        <begin position="130"/>
        <end position="140"/>
    </location>
</feature>
<feature type="region of interest" description="Disordered" evidence="2">
    <location>
        <begin position="35"/>
        <end position="148"/>
    </location>
</feature>
<organism evidence="4 5">
    <name type="scientific">Hominiventricola aquisgranensis</name>
    <dbReference type="NCBI Taxonomy" id="3133164"/>
    <lineage>
        <taxon>Bacteria</taxon>
        <taxon>Bacillati</taxon>
        <taxon>Bacillota</taxon>
        <taxon>Clostridia</taxon>
        <taxon>Lachnospirales</taxon>
        <taxon>Lachnospiraceae</taxon>
        <taxon>Hominiventricola</taxon>
    </lineage>
</organism>
<dbReference type="Gene3D" id="2.60.40.4270">
    <property type="entry name" value="Listeria-Bacteroides repeat domain"/>
    <property type="match status" value="6"/>
</dbReference>
<evidence type="ECO:0000256" key="3">
    <source>
        <dbReference type="SAM" id="SignalP"/>
    </source>
</evidence>
<feature type="compositionally biased region" description="Acidic residues" evidence="2">
    <location>
        <begin position="110"/>
        <end position="119"/>
    </location>
</feature>
<accession>A0ABV1I0F0</accession>
<keyword evidence="3" id="KW-0732">Signal</keyword>
<feature type="compositionally biased region" description="Acidic residues" evidence="2">
    <location>
        <begin position="35"/>
        <end position="88"/>
    </location>
</feature>
<evidence type="ECO:0000256" key="1">
    <source>
        <dbReference type="ARBA" id="ARBA00004196"/>
    </source>
</evidence>
<reference evidence="4 5" key="1">
    <citation type="submission" date="2024-03" db="EMBL/GenBank/DDBJ databases">
        <title>Human intestinal bacterial collection.</title>
        <authorList>
            <person name="Pauvert C."/>
            <person name="Hitch T.C.A."/>
            <person name="Clavel T."/>
        </authorList>
    </citation>
    <scope>NUCLEOTIDE SEQUENCE [LARGE SCALE GENOMIC DNA]</scope>
    <source>
        <strain evidence="4 5">CLA-AA-H78B</strain>
    </source>
</reference>
<evidence type="ECO:0000256" key="2">
    <source>
        <dbReference type="SAM" id="MobiDB-lite"/>
    </source>
</evidence>
<dbReference type="InterPro" id="IPR042229">
    <property type="entry name" value="Listeria/Bacterioides_rpt_sf"/>
</dbReference>
<sequence length="969" mass="108756">MRRNLKRLLALAMVLALILSGLCDSRFQVLAQESTEAETEVLEEQDSAEEEQKEDEASEVVEEPEIADVVEEPEIADVVEEPEIAEELEATRETADSGQAAGPDVVEASEGAEESEEAVLNEAAQASSYEEVKTDAKTDEQTDTQASSPMRIVRPGDAVVHTYTFYDEDGTTELDQQILSVGETLNEPETPEKEHARFVGWYTDVTEGEVFDAFGEEGELTESIETVLYARYETVFYVYYMDEKHEKVIFTQTYHEDGEKVVVADVPFVTSDTEAALIGWSTDLKEDPDTFAGTKDLAIEGDDLTLYPVVAKAHWITFKSDGGSVTEPVFVRTGETTTKPEDPVRAGYAFAGWYEDEACTKAFPFGGELSANVTLYAKWDAVLVNYTVLYWQENADDDGYSLKESEVRQGLTGELTEASASKSYKGFSASTRKLVVQQTIAGDGSTVVHVYYDRNIYTVKFMRNGRAIEELTITAKYGANISGQWPSRRKDLDNTYPSNWRISRNGDKYQSGIATMPIPGDAANPNVFYYVDQNGNYTIETRFYLEGLDGNYVLDHTDSFRSRNRDWTTTDNDYYPIKGFTVRMSGDPSSPRIGSGVTTFDWRENIYGWNFYYSRNSYAIHFYDGENELTSKTFKYQADISGADFTPQPPTGKEDYVFQGWYDNELLEGTAYSFEGKTMPAGDFPLYAKWTEPVYEVSFDLNGADLAAQADPDAYDDQQVKKGEIVTRPADPVREGYTFAGWTRADSPFHFGTGITADTTLKARWISNSRFKLTYDPGAGVGDPVTDSRLYADGAKASLWECPKGWQASQEHYGFLYWNTRADGSGRSYYPSDSFTMPADDVTLYAQWALIRETSLTYVYNYEGAPDPIAVPIETPNALYAIEENDPERTGYRFIGWTIDQAGNGTLYQKGDKIRVDTLNEETNKLYAQWEIEIKPPTGLATETMPFVWMLVLAGMTVVLELTERKKDR</sequence>
<dbReference type="EMBL" id="JBBMFC010000008">
    <property type="protein sequence ID" value="MEQ2578441.1"/>
    <property type="molecule type" value="Genomic_DNA"/>
</dbReference>